<evidence type="ECO:0000256" key="2">
    <source>
        <dbReference type="ARBA" id="ARBA00023125"/>
    </source>
</evidence>
<dbReference type="RefSeq" id="WP_378599963.1">
    <property type="nucleotide sequence ID" value="NZ_JBHSQN010000002.1"/>
</dbReference>
<name>A0ABW1JML8_9NOCA</name>
<dbReference type="Gene3D" id="1.10.10.10">
    <property type="entry name" value="Winged helix-like DNA-binding domain superfamily/Winged helix DNA-binding domain"/>
    <property type="match status" value="1"/>
</dbReference>
<dbReference type="PANTHER" id="PTHR33204:SF37">
    <property type="entry name" value="HTH-TYPE TRANSCRIPTIONAL REGULATOR YODB"/>
    <property type="match status" value="1"/>
</dbReference>
<dbReference type="InterPro" id="IPR002577">
    <property type="entry name" value="HTH_HxlR"/>
</dbReference>
<proteinExistence type="predicted"/>
<gene>
    <name evidence="5" type="ORF">ACFP3H_04375</name>
</gene>
<dbReference type="InterPro" id="IPR036390">
    <property type="entry name" value="WH_DNA-bd_sf"/>
</dbReference>
<evidence type="ECO:0000313" key="5">
    <source>
        <dbReference type="EMBL" id="MFC6010275.1"/>
    </source>
</evidence>
<evidence type="ECO:0000259" key="4">
    <source>
        <dbReference type="Pfam" id="PF01638"/>
    </source>
</evidence>
<feature type="domain" description="HTH hxlR-type" evidence="4">
    <location>
        <begin position="25"/>
        <end position="105"/>
    </location>
</feature>
<dbReference type="PANTHER" id="PTHR33204">
    <property type="entry name" value="TRANSCRIPTIONAL REGULATOR, MARR FAMILY"/>
    <property type="match status" value="1"/>
</dbReference>
<dbReference type="Pfam" id="PF01638">
    <property type="entry name" value="HxlR"/>
    <property type="match status" value="1"/>
</dbReference>
<reference evidence="6" key="1">
    <citation type="journal article" date="2019" name="Int. J. Syst. Evol. Microbiol.">
        <title>The Global Catalogue of Microorganisms (GCM) 10K type strain sequencing project: providing services to taxonomists for standard genome sequencing and annotation.</title>
        <authorList>
            <consortium name="The Broad Institute Genomics Platform"/>
            <consortium name="The Broad Institute Genome Sequencing Center for Infectious Disease"/>
            <person name="Wu L."/>
            <person name="Ma J."/>
        </authorList>
    </citation>
    <scope>NUCLEOTIDE SEQUENCE [LARGE SCALE GENOMIC DNA]</scope>
    <source>
        <strain evidence="6">CCUG 36956</strain>
    </source>
</reference>
<dbReference type="InterPro" id="IPR036388">
    <property type="entry name" value="WH-like_DNA-bd_sf"/>
</dbReference>
<accession>A0ABW1JML8</accession>
<dbReference type="Proteomes" id="UP001596223">
    <property type="component" value="Unassembled WGS sequence"/>
</dbReference>
<evidence type="ECO:0000256" key="3">
    <source>
        <dbReference type="ARBA" id="ARBA00023163"/>
    </source>
</evidence>
<keyword evidence="6" id="KW-1185">Reference proteome</keyword>
<dbReference type="EMBL" id="JBHSQN010000002">
    <property type="protein sequence ID" value="MFC6010275.1"/>
    <property type="molecule type" value="Genomic_DNA"/>
</dbReference>
<evidence type="ECO:0000256" key="1">
    <source>
        <dbReference type="ARBA" id="ARBA00023015"/>
    </source>
</evidence>
<keyword evidence="1" id="KW-0805">Transcription regulation</keyword>
<comment type="caution">
    <text evidence="5">The sequence shown here is derived from an EMBL/GenBank/DDBJ whole genome shotgun (WGS) entry which is preliminary data.</text>
</comment>
<evidence type="ECO:0000313" key="6">
    <source>
        <dbReference type="Proteomes" id="UP001596223"/>
    </source>
</evidence>
<dbReference type="SUPFAM" id="SSF46785">
    <property type="entry name" value="Winged helix' DNA-binding domain"/>
    <property type="match status" value="1"/>
</dbReference>
<keyword evidence="3" id="KW-0804">Transcription</keyword>
<organism evidence="5 6">
    <name type="scientific">Nocardia lasii</name>
    <dbReference type="NCBI Taxonomy" id="1616107"/>
    <lineage>
        <taxon>Bacteria</taxon>
        <taxon>Bacillati</taxon>
        <taxon>Actinomycetota</taxon>
        <taxon>Actinomycetes</taxon>
        <taxon>Mycobacteriales</taxon>
        <taxon>Nocardiaceae</taxon>
        <taxon>Nocardia</taxon>
    </lineage>
</organism>
<sequence>MDELRPGVPIPTSSTGRPVMVLLDLLGRRAALRILWELSQESPMTFRALQTASETNPGVLNTRLKELRALDLVEHGEGGYRVSVRGAELSEILRTLTTWASNWSDLPNEP</sequence>
<protein>
    <submittedName>
        <fullName evidence="5">Winged helix-turn-helix transcriptional regulator</fullName>
    </submittedName>
</protein>
<keyword evidence="2" id="KW-0238">DNA-binding</keyword>